<name>A0A1S6HQ55_9GAMM</name>
<keyword evidence="2" id="KW-1185">Reference proteome</keyword>
<protein>
    <submittedName>
        <fullName evidence="1">Uncharacterized protein</fullName>
    </submittedName>
</protein>
<dbReference type="EMBL" id="CP014782">
    <property type="protein sequence ID" value="AQS37641.1"/>
    <property type="molecule type" value="Genomic_DNA"/>
</dbReference>
<evidence type="ECO:0000313" key="2">
    <source>
        <dbReference type="Proteomes" id="UP000189545"/>
    </source>
</evidence>
<dbReference type="Proteomes" id="UP000189545">
    <property type="component" value="Chromosome"/>
</dbReference>
<reference evidence="1 2" key="1">
    <citation type="submission" date="2016-03" db="EMBL/GenBank/DDBJ databases">
        <title>Complete genome sequence of Shewanella psychrophila WP2, a deep sea bacterium isolated from west Pacific sediment.</title>
        <authorList>
            <person name="Xu G."/>
            <person name="Jian H."/>
        </authorList>
    </citation>
    <scope>NUCLEOTIDE SEQUENCE [LARGE SCALE GENOMIC DNA]</scope>
    <source>
        <strain evidence="1 2">WP2</strain>
    </source>
</reference>
<dbReference type="OrthoDB" id="5897448at2"/>
<dbReference type="STRING" id="225848.Sps_02487"/>
<gene>
    <name evidence="1" type="ORF">Sps_02487</name>
</gene>
<accession>A0A1S6HQ55</accession>
<dbReference type="AlphaFoldDB" id="A0A1S6HQ55"/>
<proteinExistence type="predicted"/>
<dbReference type="RefSeq" id="WP_077752784.1">
    <property type="nucleotide sequence ID" value="NZ_CP014782.1"/>
</dbReference>
<evidence type="ECO:0000313" key="1">
    <source>
        <dbReference type="EMBL" id="AQS37641.1"/>
    </source>
</evidence>
<organism evidence="1 2">
    <name type="scientific">Shewanella psychrophila</name>
    <dbReference type="NCBI Taxonomy" id="225848"/>
    <lineage>
        <taxon>Bacteria</taxon>
        <taxon>Pseudomonadati</taxon>
        <taxon>Pseudomonadota</taxon>
        <taxon>Gammaproteobacteria</taxon>
        <taxon>Alteromonadales</taxon>
        <taxon>Shewanellaceae</taxon>
        <taxon>Shewanella</taxon>
    </lineage>
</organism>
<dbReference type="KEGG" id="spsw:Sps_02487"/>
<sequence>MNNVNFTNSVFSSQQVNLSSEKEVTDFEFELKTAASKVQLNRNMTDNSIQIHDSKATTDVTEDEIVEMIVEQTIINESIRQMKANQERMEDILDEA</sequence>